<evidence type="ECO:0000313" key="4">
    <source>
        <dbReference type="EMBL" id="CEL61440.1"/>
    </source>
</evidence>
<dbReference type="InterPro" id="IPR020472">
    <property type="entry name" value="WD40_PAC1"/>
</dbReference>
<accession>A0A0B7FUP4</accession>
<proteinExistence type="predicted"/>
<dbReference type="Proteomes" id="UP000059188">
    <property type="component" value="Unassembled WGS sequence"/>
</dbReference>
<keyword evidence="2" id="KW-0677">Repeat</keyword>
<sequence length="249" mass="26879">MSSDGRRVVCGSQDGRIRVVDGHTGDTLVGPIKAHTNYVRSVEMWADGMRFVSGSSDKSVRIWDGLTGEQLAVCGDDDWSHRGDVYSVCVSPNGLYVASGSRDGTVCVWDGQNGKRILGPLRGHTGAVWGVHFSPDGSHVVSCSSGGTIRFWDVSSIGTGAQEQEVPDAATSPESTNRSSRALTLDLWTIDKEGWVVNSCNRRLVWVPFDLRTNLAFPPTSLTISGQGHCRLGTEGLKMGDKWMGCYQA</sequence>
<keyword evidence="5" id="KW-1185">Reference proteome</keyword>
<keyword evidence="1 3" id="KW-0853">WD repeat</keyword>
<organism evidence="4 5">
    <name type="scientific">Thanatephorus cucumeris (strain AG1-IB / isolate 7/3/14)</name>
    <name type="common">Lettuce bottom rot fungus</name>
    <name type="synonym">Rhizoctonia solani</name>
    <dbReference type="NCBI Taxonomy" id="1108050"/>
    <lineage>
        <taxon>Eukaryota</taxon>
        <taxon>Fungi</taxon>
        <taxon>Dikarya</taxon>
        <taxon>Basidiomycota</taxon>
        <taxon>Agaricomycotina</taxon>
        <taxon>Agaricomycetes</taxon>
        <taxon>Cantharellales</taxon>
        <taxon>Ceratobasidiaceae</taxon>
        <taxon>Rhizoctonia</taxon>
        <taxon>Rhizoctonia solani AG-1</taxon>
    </lineage>
</organism>
<dbReference type="AlphaFoldDB" id="A0A0B7FUP4"/>
<dbReference type="STRING" id="1108050.A0A0B7FUP4"/>
<feature type="repeat" description="WD" evidence="3">
    <location>
        <begin position="121"/>
        <end position="156"/>
    </location>
</feature>
<protein>
    <submittedName>
        <fullName evidence="4">Vegetative incompatibility protein HET-E-1</fullName>
    </submittedName>
</protein>
<evidence type="ECO:0000256" key="2">
    <source>
        <dbReference type="ARBA" id="ARBA00022737"/>
    </source>
</evidence>
<evidence type="ECO:0000313" key="5">
    <source>
        <dbReference type="Proteomes" id="UP000059188"/>
    </source>
</evidence>
<dbReference type="Gene3D" id="2.130.10.10">
    <property type="entry name" value="YVTN repeat-like/Quinoprotein amine dehydrogenase"/>
    <property type="match status" value="2"/>
</dbReference>
<dbReference type="PROSITE" id="PS50294">
    <property type="entry name" value="WD_REPEATS_REGION"/>
    <property type="match status" value="3"/>
</dbReference>
<feature type="repeat" description="WD" evidence="3">
    <location>
        <begin position="78"/>
        <end position="119"/>
    </location>
</feature>
<evidence type="ECO:0000256" key="3">
    <source>
        <dbReference type="PROSITE-ProRule" id="PRU00221"/>
    </source>
</evidence>
<name>A0A0B7FUP4_THACB</name>
<dbReference type="InterPro" id="IPR015943">
    <property type="entry name" value="WD40/YVTN_repeat-like_dom_sf"/>
</dbReference>
<dbReference type="PANTHER" id="PTHR19879">
    <property type="entry name" value="TRANSCRIPTION INITIATION FACTOR TFIID"/>
    <property type="match status" value="1"/>
</dbReference>
<dbReference type="InterPro" id="IPR001680">
    <property type="entry name" value="WD40_rpt"/>
</dbReference>
<reference evidence="4 5" key="1">
    <citation type="submission" date="2014-11" db="EMBL/GenBank/DDBJ databases">
        <authorList>
            <person name="Wibberg Daniel"/>
        </authorList>
    </citation>
    <scope>NUCLEOTIDE SEQUENCE [LARGE SCALE GENOMIC DNA]</scope>
    <source>
        <strain evidence="4">Rhizoctonia solani AG1-IB 7/3/14</strain>
    </source>
</reference>
<feature type="repeat" description="WD" evidence="3">
    <location>
        <begin position="32"/>
        <end position="73"/>
    </location>
</feature>
<dbReference type="PRINTS" id="PR00320">
    <property type="entry name" value="GPROTEINBRPT"/>
</dbReference>
<dbReference type="Pfam" id="PF00400">
    <property type="entry name" value="WD40"/>
    <property type="match status" value="4"/>
</dbReference>
<dbReference type="SUPFAM" id="SSF50978">
    <property type="entry name" value="WD40 repeat-like"/>
    <property type="match status" value="1"/>
</dbReference>
<dbReference type="PROSITE" id="PS50082">
    <property type="entry name" value="WD_REPEATS_2"/>
    <property type="match status" value="3"/>
</dbReference>
<dbReference type="EMBL" id="LN679664">
    <property type="protein sequence ID" value="CEL61440.1"/>
    <property type="molecule type" value="Genomic_DNA"/>
</dbReference>
<evidence type="ECO:0000256" key="1">
    <source>
        <dbReference type="ARBA" id="ARBA00022574"/>
    </source>
</evidence>
<dbReference type="OrthoDB" id="6262491at2759"/>
<dbReference type="SMART" id="SM00320">
    <property type="entry name" value="WD40"/>
    <property type="match status" value="3"/>
</dbReference>
<dbReference type="InterPro" id="IPR036322">
    <property type="entry name" value="WD40_repeat_dom_sf"/>
</dbReference>
<dbReference type="PANTHER" id="PTHR19879:SF9">
    <property type="entry name" value="TRANSCRIPTION INITIATION FACTOR TFIID SUBUNIT 5"/>
    <property type="match status" value="1"/>
</dbReference>
<gene>
    <name evidence="4" type="ORF">RSOLAG1IB_12454</name>
</gene>